<gene>
    <name evidence="1" type="ORF">BN946_scf184936.g7</name>
</gene>
<name>A0A060SSR3_PYCCI</name>
<dbReference type="OMA" id="DICAFMA"/>
<dbReference type="STRING" id="5643.A0A060SSR3"/>
<protein>
    <submittedName>
        <fullName evidence="1">Uncharacterized protein</fullName>
    </submittedName>
</protein>
<sequence>MVLSQLSTPEKPLLPRLERLTGFVINEDGMCYTILLSPTLRELGLKVSDEVDAGIVRMVMQMSQRTLSTVLRLSINDLNSFAAGRQPPVKFWMFSHLQALEVAHGISLSVNQLQALAAFPNLRSLSLNLFRMPSKSDGNTSDTTVGFLQLHDLALAGLLEDIITFLEMTSPPVLDSIAITSMVYCNGRSVLASIFDAEDAIESLYSTLPLSIQRFRHVVTIHSAHQVFQLLHPEKLFELLCSFSGLLVLDISFIMDSKLLLPDVLLYSLRDAWPDARVIKIAVCSPYSTRPWY</sequence>
<dbReference type="HOGENOM" id="CLU_950418_0_0_1"/>
<dbReference type="OrthoDB" id="2750697at2759"/>
<evidence type="ECO:0000313" key="1">
    <source>
        <dbReference type="EMBL" id="CDO77582.1"/>
    </source>
</evidence>
<dbReference type="AlphaFoldDB" id="A0A060SSR3"/>
<reference evidence="1" key="1">
    <citation type="submission" date="2014-01" db="EMBL/GenBank/DDBJ databases">
        <title>The genome of the white-rot fungus Pycnoporus cinnabarinus: a basidiomycete model with a versatile arsenal for lignocellulosic biomass breakdown.</title>
        <authorList>
            <person name="Levasseur A."/>
            <person name="Lomascolo A."/>
            <person name="Ruiz-Duenas F.J."/>
            <person name="Uzan E."/>
            <person name="Piumi F."/>
            <person name="Kues U."/>
            <person name="Ram A.F.J."/>
            <person name="Murat C."/>
            <person name="Haon M."/>
            <person name="Benoit I."/>
            <person name="Arfi Y."/>
            <person name="Chevret D."/>
            <person name="Drula E."/>
            <person name="Kwon M.J."/>
            <person name="Gouret P."/>
            <person name="Lesage-Meessen L."/>
            <person name="Lombard V."/>
            <person name="Mariette J."/>
            <person name="Noirot C."/>
            <person name="Park J."/>
            <person name="Patyshakuliyeva A."/>
            <person name="Wieneger R.A.B."/>
            <person name="Wosten H.A.B."/>
            <person name="Martin F."/>
            <person name="Coutinho P.M."/>
            <person name="de Vries R."/>
            <person name="Martinez A.T."/>
            <person name="Klopp C."/>
            <person name="Pontarotti P."/>
            <person name="Henrissat B."/>
            <person name="Record E."/>
        </authorList>
    </citation>
    <scope>NUCLEOTIDE SEQUENCE [LARGE SCALE GENOMIC DNA]</scope>
    <source>
        <strain evidence="1">BRFM137</strain>
    </source>
</reference>
<evidence type="ECO:0000313" key="2">
    <source>
        <dbReference type="Proteomes" id="UP000029665"/>
    </source>
</evidence>
<proteinExistence type="predicted"/>
<comment type="caution">
    <text evidence="1">The sequence shown here is derived from an EMBL/GenBank/DDBJ whole genome shotgun (WGS) entry which is preliminary data.</text>
</comment>
<organism evidence="1 2">
    <name type="scientific">Pycnoporus cinnabarinus</name>
    <name type="common">Cinnabar-red polypore</name>
    <name type="synonym">Trametes cinnabarina</name>
    <dbReference type="NCBI Taxonomy" id="5643"/>
    <lineage>
        <taxon>Eukaryota</taxon>
        <taxon>Fungi</taxon>
        <taxon>Dikarya</taxon>
        <taxon>Basidiomycota</taxon>
        <taxon>Agaricomycotina</taxon>
        <taxon>Agaricomycetes</taxon>
        <taxon>Polyporales</taxon>
        <taxon>Polyporaceae</taxon>
        <taxon>Trametes</taxon>
    </lineage>
</organism>
<keyword evidence="2" id="KW-1185">Reference proteome</keyword>
<accession>A0A060SSR3</accession>
<dbReference type="EMBL" id="CCBP010000459">
    <property type="protein sequence ID" value="CDO77582.1"/>
    <property type="molecule type" value="Genomic_DNA"/>
</dbReference>
<dbReference type="Proteomes" id="UP000029665">
    <property type="component" value="Unassembled WGS sequence"/>
</dbReference>